<evidence type="ECO:0000313" key="5">
    <source>
        <dbReference type="EMBL" id="KPK67282.1"/>
    </source>
</evidence>
<proteinExistence type="inferred from homology"/>
<dbReference type="Gene3D" id="2.60.40.10">
    <property type="entry name" value="Immunoglobulins"/>
    <property type="match status" value="1"/>
</dbReference>
<dbReference type="AlphaFoldDB" id="A0A0S8G3Z5"/>
<dbReference type="Gene3D" id="3.40.630.10">
    <property type="entry name" value="Zn peptidases"/>
    <property type="match status" value="1"/>
</dbReference>
<reference evidence="5 6" key="1">
    <citation type="journal article" date="2015" name="Microbiome">
        <title>Genomic resolution of linkages in carbon, nitrogen, and sulfur cycling among widespread estuary sediment bacteria.</title>
        <authorList>
            <person name="Baker B.J."/>
            <person name="Lazar C.S."/>
            <person name="Teske A.P."/>
            <person name="Dick G.J."/>
        </authorList>
    </citation>
    <scope>NUCLEOTIDE SEQUENCE [LARGE SCALE GENOMIC DNA]</scope>
    <source>
        <strain evidence="5">SM23_60</strain>
    </source>
</reference>
<evidence type="ECO:0000313" key="6">
    <source>
        <dbReference type="Proteomes" id="UP000051096"/>
    </source>
</evidence>
<evidence type="ECO:0000256" key="3">
    <source>
        <dbReference type="PROSITE-ProRule" id="PRU01379"/>
    </source>
</evidence>
<organism evidence="5 6">
    <name type="scientific">candidate division WOR_3 bacterium SM23_60</name>
    <dbReference type="NCBI Taxonomy" id="1703780"/>
    <lineage>
        <taxon>Bacteria</taxon>
        <taxon>Bacteria division WOR-3</taxon>
    </lineage>
</organism>
<dbReference type="InterPro" id="IPR000834">
    <property type="entry name" value="Peptidase_M14"/>
</dbReference>
<dbReference type="SUPFAM" id="SSF53187">
    <property type="entry name" value="Zn-dependent exopeptidases"/>
    <property type="match status" value="1"/>
</dbReference>
<feature type="domain" description="Peptidase M14" evidence="4">
    <location>
        <begin position="99"/>
        <end position="357"/>
    </location>
</feature>
<dbReference type="GO" id="GO:0006518">
    <property type="term" value="P:peptide metabolic process"/>
    <property type="evidence" value="ECO:0007669"/>
    <property type="project" value="TreeGrafter"/>
</dbReference>
<dbReference type="Gene3D" id="2.60.40.1120">
    <property type="entry name" value="Carboxypeptidase-like, regulatory domain"/>
    <property type="match status" value="1"/>
</dbReference>
<dbReference type="InterPro" id="IPR057246">
    <property type="entry name" value="CARBOXYPEPT_ZN_1"/>
</dbReference>
<protein>
    <recommendedName>
        <fullName evidence="4">Peptidase M14 domain-containing protein</fullName>
    </recommendedName>
</protein>
<dbReference type="PRINTS" id="PR00765">
    <property type="entry name" value="CRBOXYPTASEA"/>
</dbReference>
<name>A0A0S8G3Z5_UNCW3</name>
<comment type="similarity">
    <text evidence="1 3">Belongs to the peptidase M14 family.</text>
</comment>
<dbReference type="GO" id="GO:0008270">
    <property type="term" value="F:zinc ion binding"/>
    <property type="evidence" value="ECO:0007669"/>
    <property type="project" value="InterPro"/>
</dbReference>
<dbReference type="GO" id="GO:0016485">
    <property type="term" value="P:protein processing"/>
    <property type="evidence" value="ECO:0007669"/>
    <property type="project" value="TreeGrafter"/>
</dbReference>
<dbReference type="GO" id="GO:0005615">
    <property type="term" value="C:extracellular space"/>
    <property type="evidence" value="ECO:0007669"/>
    <property type="project" value="TreeGrafter"/>
</dbReference>
<evidence type="ECO:0000256" key="2">
    <source>
        <dbReference type="ARBA" id="ARBA00023180"/>
    </source>
</evidence>
<dbReference type="InterPro" id="IPR050753">
    <property type="entry name" value="Peptidase_M14_domain"/>
</dbReference>
<gene>
    <name evidence="5" type="ORF">AMJ87_13595</name>
</gene>
<dbReference type="PROSITE" id="PS52035">
    <property type="entry name" value="PEPTIDASE_M14"/>
    <property type="match status" value="1"/>
</dbReference>
<dbReference type="PANTHER" id="PTHR11532">
    <property type="entry name" value="PROTEASE M14 CARBOXYPEPTIDASE"/>
    <property type="match status" value="1"/>
</dbReference>
<feature type="active site" description="Proton donor/acceptor" evidence="3">
    <location>
        <position position="329"/>
    </location>
</feature>
<dbReference type="PROSITE" id="PS00132">
    <property type="entry name" value="CARBOXYPEPT_ZN_1"/>
    <property type="match status" value="1"/>
</dbReference>
<dbReference type="Proteomes" id="UP000051096">
    <property type="component" value="Unassembled WGS sequence"/>
</dbReference>
<dbReference type="SUPFAM" id="SSF49464">
    <property type="entry name" value="Carboxypeptidase regulatory domain-like"/>
    <property type="match status" value="1"/>
</dbReference>
<accession>A0A0S8G3Z5</accession>
<dbReference type="GO" id="GO:0004181">
    <property type="term" value="F:metallocarboxypeptidase activity"/>
    <property type="evidence" value="ECO:0007669"/>
    <property type="project" value="InterPro"/>
</dbReference>
<comment type="caution">
    <text evidence="5">The sequence shown here is derived from an EMBL/GenBank/DDBJ whole genome shotgun (WGS) entry which is preliminary data.</text>
</comment>
<sequence length="705" mass="78396">MKKIVILISIFVLFGVVRAHETTRLVVVNLPEHDHVYRMSDFGITILDAGDDYATALVNSSEQALLIAAGYRVDVIIEDYQAYKDSIFDREDSIFDRGFYHTYAQVYSVLDSFATDYPAICRLDTIGYSVQNRAIWAMRVTDNPQIEEHEPEIRLPANMHGDEHIGTEITLYFLRHLLTNYATDSMIQALVNGNEIWVLPTINPDGKVANTRRNANNVDLNRDYGYFWDSWGGSPGPSSQIENKVMMQHLAENDIALEYNFHSAAQYVNYPWDYHYADPPDSAHIIALSQIYADSSGLTVTNGYDWYQVTGGLQDYTFGVSGGLAWTIENLEPSNSSLIDQICVNNRDALLGVCERAAWGIQGVVKDSVSNLPLLARIEFMSPDRVDIYNDPELGDFHKMIEQGTYNVRISANGYRPKVISNVSVPASGSVSIGDVLLVPDTTYYYAFRVVLCRYAEHAEQSNRTQPRTALGPDDGAFFSLGENGYIVLDMGLQSSISNTPGTDITVYEGDDGVTEGYEVFVSTDWDGPWSSCGSATGTDSFDLSVTGLNQARYVKIVDDGSASSGRSAGFDVDAVKGTPPVDITPPVPPWITKVEKSGNDVKLYWNMVTTDTSGAIETMDKYVIYRGTSPDFTPTSPDSIGAVVHPETTYIDADALGAGSDYYYLITAVDWKENMSKKSNMAYEFRRILIENPILTDRNWEKRP</sequence>
<keyword evidence="2" id="KW-0325">Glycoprotein</keyword>
<dbReference type="PANTHER" id="PTHR11532:SF57">
    <property type="entry name" value="CARBOXYPEPTIDASE D, B"/>
    <property type="match status" value="1"/>
</dbReference>
<dbReference type="SMART" id="SM00631">
    <property type="entry name" value="Zn_pept"/>
    <property type="match status" value="1"/>
</dbReference>
<evidence type="ECO:0000256" key="1">
    <source>
        <dbReference type="ARBA" id="ARBA00005988"/>
    </source>
</evidence>
<dbReference type="InterPro" id="IPR008969">
    <property type="entry name" value="CarboxyPept-like_regulatory"/>
</dbReference>
<dbReference type="EMBL" id="LJUO01000230">
    <property type="protein sequence ID" value="KPK67282.1"/>
    <property type="molecule type" value="Genomic_DNA"/>
</dbReference>
<dbReference type="Pfam" id="PF00246">
    <property type="entry name" value="Peptidase_M14"/>
    <property type="match status" value="1"/>
</dbReference>
<dbReference type="InterPro" id="IPR013783">
    <property type="entry name" value="Ig-like_fold"/>
</dbReference>
<evidence type="ECO:0000259" key="4">
    <source>
        <dbReference type="PROSITE" id="PS52035"/>
    </source>
</evidence>